<dbReference type="InterPro" id="IPR017853">
    <property type="entry name" value="GH"/>
</dbReference>
<evidence type="ECO:0000259" key="15">
    <source>
        <dbReference type="PROSITE" id="PS51910"/>
    </source>
</evidence>
<dbReference type="InterPro" id="IPR045321">
    <property type="entry name" value="Cts1-like"/>
</dbReference>
<evidence type="ECO:0000256" key="1">
    <source>
        <dbReference type="ARBA" id="ARBA00000822"/>
    </source>
</evidence>
<comment type="caution">
    <text evidence="16">The sequence shown here is derived from an EMBL/GenBank/DDBJ whole genome shotgun (WGS) entry which is preliminary data.</text>
</comment>
<dbReference type="GO" id="GO:0005576">
    <property type="term" value="C:extracellular region"/>
    <property type="evidence" value="ECO:0007669"/>
    <property type="project" value="UniProtKB-SubCell"/>
</dbReference>
<dbReference type="PROSITE" id="PS51910">
    <property type="entry name" value="GH18_2"/>
    <property type="match status" value="1"/>
</dbReference>
<dbReference type="FunFam" id="3.20.20.80:FF:000015">
    <property type="entry name" value="Acidic endochitinase SE2"/>
    <property type="match status" value="1"/>
</dbReference>
<dbReference type="EC" id="3.2.1.14" evidence="4"/>
<dbReference type="GO" id="GO:0000272">
    <property type="term" value="P:polysaccharide catabolic process"/>
    <property type="evidence" value="ECO:0007669"/>
    <property type="project" value="UniProtKB-KW"/>
</dbReference>
<evidence type="ECO:0000256" key="11">
    <source>
        <dbReference type="ARBA" id="ARBA00023326"/>
    </source>
</evidence>
<comment type="subcellular location">
    <subcellularLocation>
        <location evidence="2">Secreted</location>
        <location evidence="2">Extracellular space</location>
    </subcellularLocation>
</comment>
<organism evidence="16 17">
    <name type="scientific">Arachis hypogaea</name>
    <name type="common">Peanut</name>
    <dbReference type="NCBI Taxonomy" id="3818"/>
    <lineage>
        <taxon>Eukaryota</taxon>
        <taxon>Viridiplantae</taxon>
        <taxon>Streptophyta</taxon>
        <taxon>Embryophyta</taxon>
        <taxon>Tracheophyta</taxon>
        <taxon>Spermatophyta</taxon>
        <taxon>Magnoliopsida</taxon>
        <taxon>eudicotyledons</taxon>
        <taxon>Gunneridae</taxon>
        <taxon>Pentapetalae</taxon>
        <taxon>rosids</taxon>
        <taxon>fabids</taxon>
        <taxon>Fabales</taxon>
        <taxon>Fabaceae</taxon>
        <taxon>Papilionoideae</taxon>
        <taxon>50 kb inversion clade</taxon>
        <taxon>dalbergioids sensu lato</taxon>
        <taxon>Dalbergieae</taxon>
        <taxon>Pterocarpus clade</taxon>
        <taxon>Arachis</taxon>
    </lineage>
</organism>
<dbReference type="InterPro" id="IPR001223">
    <property type="entry name" value="Glyco_hydro18_cat"/>
</dbReference>
<comment type="similarity">
    <text evidence="3">Belongs to the glycosyl hydrolase 18 family. Chitinase class II subfamily.</text>
</comment>
<dbReference type="PROSITE" id="PS01095">
    <property type="entry name" value="GH18_1"/>
    <property type="match status" value="1"/>
</dbReference>
<keyword evidence="9" id="KW-0119">Carbohydrate metabolism</keyword>
<dbReference type="SUPFAM" id="SSF51445">
    <property type="entry name" value="(Trans)glycosidases"/>
    <property type="match status" value="1"/>
</dbReference>
<keyword evidence="11" id="KW-0624">Polysaccharide degradation</keyword>
<reference evidence="16 17" key="1">
    <citation type="submission" date="2019-01" db="EMBL/GenBank/DDBJ databases">
        <title>Sequencing of cultivated peanut Arachis hypogaea provides insights into genome evolution and oil improvement.</title>
        <authorList>
            <person name="Chen X."/>
        </authorList>
    </citation>
    <scope>NUCLEOTIDE SEQUENCE [LARGE SCALE GENOMIC DNA]</scope>
    <source>
        <strain evidence="17">cv. Fuhuasheng</strain>
        <tissue evidence="16">Leaves</tissue>
    </source>
</reference>
<comment type="catalytic activity">
    <reaction evidence="1">
        <text>Random endo-hydrolysis of N-acetyl-beta-D-glucosaminide (1-&gt;4)-beta-linkages in chitin and chitodextrins.</text>
        <dbReference type="EC" id="3.2.1.14"/>
    </reaction>
</comment>
<keyword evidence="10 13" id="KW-0326">Glycosidase</keyword>
<gene>
    <name evidence="16" type="ORF">Ahy_A05g021884</name>
</gene>
<keyword evidence="6 13" id="KW-0378">Hydrolase</keyword>
<sequence length="338" mass="37027">MASKPPPLSLLFIALSMLSSTTTTSSSGPGIAIYWGQNGKEGTLQQACATNNYKIVILAFLTVFGSGRTPKWNFAGHCGDWSPCTKLAPQIHYCQSQNIKVFLSLGGGIGHYSLSSPQDAREVALYLFESFLSGQHGPLGTVALDGIDFDIEEGSNLFYDDLVKAINAFSTKEKRIYLSAAPQCPYPDHYLDKAIKTGLFDYIWVQFYNNPPCQYSNGNPKKLFEYWDTWTSSVLPNNTVLLGLPAAPRAAGSGFVAAEVVADEILPYIRQGSNYGGVMLWSRYYDVQTNFSEKIKGSLMMRSALKLVKAIGGAIYEGLFSILNRPYVPKSASLRADV</sequence>
<keyword evidence="5" id="KW-0964">Secreted</keyword>
<evidence type="ECO:0000256" key="14">
    <source>
        <dbReference type="SAM" id="SignalP"/>
    </source>
</evidence>
<dbReference type="PANTHER" id="PTHR45708:SF31">
    <property type="entry name" value="III ACIDIC ENDOCHITINASE, PUTATIVE-RELATED"/>
    <property type="match status" value="1"/>
</dbReference>
<evidence type="ECO:0000256" key="3">
    <source>
        <dbReference type="ARBA" id="ARBA00009121"/>
    </source>
</evidence>
<dbReference type="PANTHER" id="PTHR45708">
    <property type="entry name" value="ENDOCHITINASE"/>
    <property type="match status" value="1"/>
</dbReference>
<evidence type="ECO:0000256" key="6">
    <source>
        <dbReference type="ARBA" id="ARBA00022801"/>
    </source>
</evidence>
<keyword evidence="8" id="KW-1015">Disulfide bond</keyword>
<evidence type="ECO:0000313" key="17">
    <source>
        <dbReference type="Proteomes" id="UP000289738"/>
    </source>
</evidence>
<keyword evidence="14" id="KW-0732">Signal</keyword>
<dbReference type="Gramene" id="arahy.Tifrunner.gnm2.ann2.Ah05g454000.1">
    <property type="protein sequence ID" value="arahy.Tifrunner.gnm2.ann2.Ah05g454000.1-CDS-1"/>
    <property type="gene ID" value="arahy.Tifrunner.gnm2.ann2.Ah05g454000"/>
</dbReference>
<evidence type="ECO:0000256" key="10">
    <source>
        <dbReference type="ARBA" id="ARBA00023295"/>
    </source>
</evidence>
<dbReference type="Pfam" id="PF00704">
    <property type="entry name" value="Glyco_hydro_18"/>
    <property type="match status" value="1"/>
</dbReference>
<dbReference type="CDD" id="cd02877">
    <property type="entry name" value="GH18_hevamine_XipI_class_III"/>
    <property type="match status" value="1"/>
</dbReference>
<keyword evidence="17" id="KW-1185">Reference proteome</keyword>
<dbReference type="AlphaFoldDB" id="A0A445CYS1"/>
<evidence type="ECO:0000256" key="8">
    <source>
        <dbReference type="ARBA" id="ARBA00023157"/>
    </source>
</evidence>
<evidence type="ECO:0000256" key="9">
    <source>
        <dbReference type="ARBA" id="ARBA00023277"/>
    </source>
</evidence>
<dbReference type="GO" id="GO:0008843">
    <property type="term" value="F:endochitinase activity"/>
    <property type="evidence" value="ECO:0007669"/>
    <property type="project" value="UniProtKB-EC"/>
</dbReference>
<proteinExistence type="inferred from homology"/>
<evidence type="ECO:0000256" key="2">
    <source>
        <dbReference type="ARBA" id="ARBA00004239"/>
    </source>
</evidence>
<evidence type="ECO:0000256" key="7">
    <source>
        <dbReference type="ARBA" id="ARBA00023024"/>
    </source>
</evidence>
<dbReference type="Gene3D" id="3.20.20.80">
    <property type="entry name" value="Glycosidases"/>
    <property type="match status" value="1"/>
</dbReference>
<protein>
    <recommendedName>
        <fullName evidence="12">Acidic endochitinase</fullName>
        <ecNumber evidence="4">3.2.1.14</ecNumber>
    </recommendedName>
</protein>
<dbReference type="GO" id="GO:0006032">
    <property type="term" value="P:chitin catabolic process"/>
    <property type="evidence" value="ECO:0007669"/>
    <property type="project" value="UniProtKB-KW"/>
</dbReference>
<dbReference type="EMBL" id="SDMP01000005">
    <property type="protein sequence ID" value="RYR56077.1"/>
    <property type="molecule type" value="Genomic_DNA"/>
</dbReference>
<evidence type="ECO:0000256" key="12">
    <source>
        <dbReference type="ARBA" id="ARBA00073139"/>
    </source>
</evidence>
<dbReference type="STRING" id="3818.A0A445CYS1"/>
<evidence type="ECO:0000256" key="13">
    <source>
        <dbReference type="RuleBase" id="RU000489"/>
    </source>
</evidence>
<name>A0A445CYS1_ARAHY</name>
<feature type="domain" description="GH18" evidence="15">
    <location>
        <begin position="29"/>
        <end position="302"/>
    </location>
</feature>
<accession>A0A445CYS1</accession>
<keyword evidence="7" id="KW-0146">Chitin degradation</keyword>
<dbReference type="SMR" id="A0A445CYS1"/>
<dbReference type="Proteomes" id="UP000289738">
    <property type="component" value="Chromosome A05"/>
</dbReference>
<dbReference type="InterPro" id="IPR050542">
    <property type="entry name" value="Glycosyl_Hydrlase18_Chitinase"/>
</dbReference>
<feature type="signal peptide" evidence="14">
    <location>
        <begin position="1"/>
        <end position="26"/>
    </location>
</feature>
<evidence type="ECO:0000313" key="16">
    <source>
        <dbReference type="EMBL" id="RYR56077.1"/>
    </source>
</evidence>
<dbReference type="InterPro" id="IPR001579">
    <property type="entry name" value="Glyco_hydro_18_chit_AS"/>
</dbReference>
<evidence type="ECO:0000256" key="5">
    <source>
        <dbReference type="ARBA" id="ARBA00022525"/>
    </source>
</evidence>
<feature type="chain" id="PRO_5019098207" description="Acidic endochitinase" evidence="14">
    <location>
        <begin position="27"/>
        <end position="338"/>
    </location>
</feature>
<evidence type="ECO:0000256" key="4">
    <source>
        <dbReference type="ARBA" id="ARBA00012729"/>
    </source>
</evidence>